<accession>A0AAD8ULY9</accession>
<dbReference type="InterPro" id="IPR045518">
    <property type="entry name" value="2EXR"/>
</dbReference>
<gene>
    <name evidence="2" type="ORF">BDZ83DRAFT_752971</name>
</gene>
<dbReference type="GeneID" id="85398179"/>
<evidence type="ECO:0000259" key="1">
    <source>
        <dbReference type="Pfam" id="PF20150"/>
    </source>
</evidence>
<feature type="domain" description="2EXR" evidence="1">
    <location>
        <begin position="3"/>
        <end position="93"/>
    </location>
</feature>
<sequence length="249" mass="28839">MSFPQFKKLPPEIRRKIWVEALPAPQIYEPDSHEGNWYSDKGTRFFHEYYYTRVREACKEAYEACMSFGRFTFGCFGNSNIRGLWYNDARDAIYYATLGQWHGTNLKASRKMIISVEIALDEFLKTGFEDEKFAACRHLVVALFIDRYLPIGSIMTDDLARMEPLLRAMKDDANIAQTASCSGIIANRFPELAGKDYLTWAEVRGMLLKTREERILANAGKPKMYKRPLLLEAVEVFKNENAQDPERIF</sequence>
<reference evidence="2" key="1">
    <citation type="submission" date="2021-12" db="EMBL/GenBank/DDBJ databases">
        <title>Comparative genomics, transcriptomics and evolutionary studies reveal genomic signatures of adaptation to plant cell wall in hemibiotrophic fungi.</title>
        <authorList>
            <consortium name="DOE Joint Genome Institute"/>
            <person name="Baroncelli R."/>
            <person name="Diaz J.F."/>
            <person name="Benocci T."/>
            <person name="Peng M."/>
            <person name="Battaglia E."/>
            <person name="Haridas S."/>
            <person name="Andreopoulos W."/>
            <person name="Labutti K."/>
            <person name="Pangilinan J."/>
            <person name="Floch G.L."/>
            <person name="Makela M.R."/>
            <person name="Henrissat B."/>
            <person name="Grigoriev I.V."/>
            <person name="Crouch J.A."/>
            <person name="De Vries R.P."/>
            <person name="Sukno S.A."/>
            <person name="Thon M.R."/>
        </authorList>
    </citation>
    <scope>NUCLEOTIDE SEQUENCE</scope>
    <source>
        <strain evidence="2">CBS 112980</strain>
    </source>
</reference>
<dbReference type="AlphaFoldDB" id="A0AAD8ULY9"/>
<organism evidence="2 3">
    <name type="scientific">Glomerella acutata</name>
    <name type="common">Colletotrichum acutatum</name>
    <dbReference type="NCBI Taxonomy" id="27357"/>
    <lineage>
        <taxon>Eukaryota</taxon>
        <taxon>Fungi</taxon>
        <taxon>Dikarya</taxon>
        <taxon>Ascomycota</taxon>
        <taxon>Pezizomycotina</taxon>
        <taxon>Sordariomycetes</taxon>
        <taxon>Hypocreomycetidae</taxon>
        <taxon>Glomerellales</taxon>
        <taxon>Glomerellaceae</taxon>
        <taxon>Colletotrichum</taxon>
        <taxon>Colletotrichum acutatum species complex</taxon>
    </lineage>
</organism>
<proteinExistence type="predicted"/>
<dbReference type="RefSeq" id="XP_060364038.1">
    <property type="nucleotide sequence ID" value="XM_060514281.1"/>
</dbReference>
<dbReference type="Proteomes" id="UP001244207">
    <property type="component" value="Unassembled WGS sequence"/>
</dbReference>
<evidence type="ECO:0000313" key="3">
    <source>
        <dbReference type="Proteomes" id="UP001244207"/>
    </source>
</evidence>
<comment type="caution">
    <text evidence="2">The sequence shown here is derived from an EMBL/GenBank/DDBJ whole genome shotgun (WGS) entry which is preliminary data.</text>
</comment>
<protein>
    <recommendedName>
        <fullName evidence="1">2EXR domain-containing protein</fullName>
    </recommendedName>
</protein>
<name>A0AAD8ULY9_GLOAC</name>
<evidence type="ECO:0000313" key="2">
    <source>
        <dbReference type="EMBL" id="KAK1723983.1"/>
    </source>
</evidence>
<dbReference type="EMBL" id="JAHMHS010000057">
    <property type="protein sequence ID" value="KAK1723983.1"/>
    <property type="molecule type" value="Genomic_DNA"/>
</dbReference>
<dbReference type="Pfam" id="PF20150">
    <property type="entry name" value="2EXR"/>
    <property type="match status" value="1"/>
</dbReference>
<keyword evidence="3" id="KW-1185">Reference proteome</keyword>